<dbReference type="KEGG" id="smia:P344_05925"/>
<dbReference type="RefSeq" id="WP_025317724.1">
    <property type="nucleotide sequence ID" value="NZ_CP002082.1"/>
</dbReference>
<organism evidence="2 3">
    <name type="scientific">Spiroplasma mirum ATCC 29335</name>
    <dbReference type="NCBI Taxonomy" id="838561"/>
    <lineage>
        <taxon>Bacteria</taxon>
        <taxon>Bacillati</taxon>
        <taxon>Mycoplasmatota</taxon>
        <taxon>Mollicutes</taxon>
        <taxon>Entomoplasmatales</taxon>
        <taxon>Spiroplasmataceae</taxon>
        <taxon>Spiroplasma</taxon>
    </lineage>
</organism>
<protein>
    <recommendedName>
        <fullName evidence="1">Smf/DprA SLOG domain-containing protein</fullName>
    </recommendedName>
</protein>
<dbReference type="eggNOG" id="COG0758">
    <property type="taxonomic scope" value="Bacteria"/>
</dbReference>
<dbReference type="EMBL" id="CP006720">
    <property type="protein sequence ID" value="AHI58492.1"/>
    <property type="molecule type" value="Genomic_DNA"/>
</dbReference>
<dbReference type="PATRIC" id="fig|838561.3.peg.1136"/>
<dbReference type="HOGENOM" id="CLU_2013825_0_0_14"/>
<dbReference type="InterPro" id="IPR057666">
    <property type="entry name" value="DrpA_SLOG"/>
</dbReference>
<keyword evidence="3" id="KW-1185">Reference proteome</keyword>
<dbReference type="GO" id="GO:0009294">
    <property type="term" value="P:DNA-mediated transformation"/>
    <property type="evidence" value="ECO:0007669"/>
    <property type="project" value="InterPro"/>
</dbReference>
<reference evidence="2 3" key="1">
    <citation type="submission" date="2013-09" db="EMBL/GenBank/DDBJ databases">
        <title>Complete genome sequence of Spiroplasma mirum suckling mouse cataract agent.</title>
        <authorList>
            <person name="Landry C.A."/>
            <person name="Bastian F.O."/>
            <person name="Thune R.L."/>
        </authorList>
    </citation>
    <scope>NUCLEOTIDE SEQUENCE [LARGE SCALE GENOMIC DNA]</scope>
    <source>
        <strain evidence="2 3">SMCA</strain>
    </source>
</reference>
<dbReference type="KEGG" id="smir:SMM_0991"/>
<dbReference type="Pfam" id="PF02481">
    <property type="entry name" value="DNA_processg_A"/>
    <property type="match status" value="1"/>
</dbReference>
<dbReference type="OrthoDB" id="9785707at2"/>
<dbReference type="AlphaFoldDB" id="W0GMF8"/>
<dbReference type="Gene3D" id="3.40.50.450">
    <property type="match status" value="1"/>
</dbReference>
<proteinExistence type="predicted"/>
<name>W0GMF8_9MOLU</name>
<dbReference type="Proteomes" id="UP000019260">
    <property type="component" value="Chromosome"/>
</dbReference>
<evidence type="ECO:0000313" key="2">
    <source>
        <dbReference type="EMBL" id="AHI58492.1"/>
    </source>
</evidence>
<evidence type="ECO:0000259" key="1">
    <source>
        <dbReference type="Pfam" id="PF02481"/>
    </source>
</evidence>
<gene>
    <name evidence="2" type="ORF">P344_05925</name>
</gene>
<sequence>MNKVLLYFALKYHGDWDQIYRALVDNKEKISFEASDAFKTKIKCQYITVLDPQYSPSLKSIYKPPFVLFYYGDFSLLQNYDQNLLLFISPKPSQYGLQHTLKFVKSYLTIKKNFNVLWRINNN</sequence>
<accession>W0GMF8</accession>
<evidence type="ECO:0000313" key="3">
    <source>
        <dbReference type="Proteomes" id="UP000019260"/>
    </source>
</evidence>
<dbReference type="STRING" id="838561.P344_05925"/>
<feature type="domain" description="Smf/DprA SLOG" evidence="1">
    <location>
        <begin position="46"/>
        <end position="107"/>
    </location>
</feature>